<proteinExistence type="predicted"/>
<dbReference type="GO" id="GO:0005506">
    <property type="term" value="F:iron ion binding"/>
    <property type="evidence" value="ECO:0007669"/>
    <property type="project" value="InterPro"/>
</dbReference>
<evidence type="ECO:0000256" key="7">
    <source>
        <dbReference type="SAM" id="SignalP"/>
    </source>
</evidence>
<dbReference type="GO" id="GO:0009055">
    <property type="term" value="F:electron transfer activity"/>
    <property type="evidence" value="ECO:0007669"/>
    <property type="project" value="InterPro"/>
</dbReference>
<dbReference type="AlphaFoldDB" id="A0A318GXG2"/>
<feature type="chain" id="PRO_5016411230" evidence="7">
    <location>
        <begin position="24"/>
        <end position="103"/>
    </location>
</feature>
<feature type="signal peptide" evidence="7">
    <location>
        <begin position="1"/>
        <end position="23"/>
    </location>
</feature>
<evidence type="ECO:0000256" key="4">
    <source>
        <dbReference type="ARBA" id="ARBA00022982"/>
    </source>
</evidence>
<reference evidence="9 10" key="1">
    <citation type="submission" date="2018-05" db="EMBL/GenBank/DDBJ databases">
        <title>Genomic Encyclopedia of Type Strains, Phase IV (KMG-IV): sequencing the most valuable type-strain genomes for metagenomic binning, comparative biology and taxonomic classification.</title>
        <authorList>
            <person name="Goeker M."/>
        </authorList>
    </citation>
    <scope>NUCLEOTIDE SEQUENCE [LARGE SCALE GENOMIC DNA]</scope>
    <source>
        <strain evidence="9 10">DSM 566</strain>
    </source>
</reference>
<evidence type="ECO:0000256" key="6">
    <source>
        <dbReference type="PROSITE-ProRule" id="PRU00433"/>
    </source>
</evidence>
<keyword evidence="4" id="KW-0249">Electron transport</keyword>
<evidence type="ECO:0000313" key="10">
    <source>
        <dbReference type="Proteomes" id="UP000247811"/>
    </source>
</evidence>
<accession>A0A318GXG2</accession>
<dbReference type="PANTHER" id="PTHR40942:SF4">
    <property type="entry name" value="CYTOCHROME C5"/>
    <property type="match status" value="1"/>
</dbReference>
<dbReference type="InterPro" id="IPR036909">
    <property type="entry name" value="Cyt_c-like_dom_sf"/>
</dbReference>
<keyword evidence="1" id="KW-0813">Transport</keyword>
<dbReference type="InterPro" id="IPR002323">
    <property type="entry name" value="Cyt_CIE"/>
</dbReference>
<evidence type="ECO:0000256" key="1">
    <source>
        <dbReference type="ARBA" id="ARBA00022448"/>
    </source>
</evidence>
<dbReference type="GO" id="GO:0020037">
    <property type="term" value="F:heme binding"/>
    <property type="evidence" value="ECO:0007669"/>
    <property type="project" value="InterPro"/>
</dbReference>
<dbReference type="Gene3D" id="1.10.760.10">
    <property type="entry name" value="Cytochrome c-like domain"/>
    <property type="match status" value="1"/>
</dbReference>
<dbReference type="SUPFAM" id="SSF46626">
    <property type="entry name" value="Cytochrome c"/>
    <property type="match status" value="1"/>
</dbReference>
<dbReference type="Proteomes" id="UP000247811">
    <property type="component" value="Unassembled WGS sequence"/>
</dbReference>
<comment type="caution">
    <text evidence="9">The sequence shown here is derived from an EMBL/GenBank/DDBJ whole genome shotgun (WGS) entry which is preliminary data.</text>
</comment>
<feature type="domain" description="Cytochrome c" evidence="8">
    <location>
        <begin position="22"/>
        <end position="102"/>
    </location>
</feature>
<dbReference type="InterPro" id="IPR009056">
    <property type="entry name" value="Cyt_c-like_dom"/>
</dbReference>
<dbReference type="Pfam" id="PF13442">
    <property type="entry name" value="Cytochrome_CBB3"/>
    <property type="match status" value="1"/>
</dbReference>
<dbReference type="PRINTS" id="PR00607">
    <property type="entry name" value="CYTCHROMECIE"/>
</dbReference>
<evidence type="ECO:0000256" key="5">
    <source>
        <dbReference type="ARBA" id="ARBA00023004"/>
    </source>
</evidence>
<sequence>MNKTLARLCVVPALMMAATLSHAADKGTEVYNANCAMCHVPGLANAPKFGDKAAWEPRMAAGKAALLKSALAGKGAMPAKGGNPKLTEEEVGAALDHMLAALK</sequence>
<evidence type="ECO:0000256" key="3">
    <source>
        <dbReference type="ARBA" id="ARBA00022723"/>
    </source>
</evidence>
<evidence type="ECO:0000256" key="2">
    <source>
        <dbReference type="ARBA" id="ARBA00022617"/>
    </source>
</evidence>
<dbReference type="EMBL" id="QJJS01000015">
    <property type="protein sequence ID" value="PXW94197.1"/>
    <property type="molecule type" value="Genomic_DNA"/>
</dbReference>
<gene>
    <name evidence="9" type="ORF">C7444_11592</name>
</gene>
<protein>
    <submittedName>
        <fullName evidence="9">Cytochrome c5</fullName>
    </submittedName>
</protein>
<name>A0A318GXG2_9BURK</name>
<dbReference type="OrthoDB" id="9814708at2"/>
<keyword evidence="2 6" id="KW-0349">Heme</keyword>
<keyword evidence="5 6" id="KW-0408">Iron</keyword>
<dbReference type="RefSeq" id="WP_110401704.1">
    <property type="nucleotide sequence ID" value="NZ_QJJS01000015.1"/>
</dbReference>
<evidence type="ECO:0000313" key="9">
    <source>
        <dbReference type="EMBL" id="PXW94197.1"/>
    </source>
</evidence>
<keyword evidence="3 6" id="KW-0479">Metal-binding</keyword>
<keyword evidence="7" id="KW-0732">Signal</keyword>
<evidence type="ECO:0000259" key="8">
    <source>
        <dbReference type="PROSITE" id="PS51007"/>
    </source>
</evidence>
<keyword evidence="10" id="KW-1185">Reference proteome</keyword>
<dbReference type="PANTHER" id="PTHR40942">
    <property type="match status" value="1"/>
</dbReference>
<organism evidence="9 10">
    <name type="scientific">Sphaerotilus hippei</name>
    <dbReference type="NCBI Taxonomy" id="744406"/>
    <lineage>
        <taxon>Bacteria</taxon>
        <taxon>Pseudomonadati</taxon>
        <taxon>Pseudomonadota</taxon>
        <taxon>Betaproteobacteria</taxon>
        <taxon>Burkholderiales</taxon>
        <taxon>Sphaerotilaceae</taxon>
        <taxon>Sphaerotilus</taxon>
    </lineage>
</organism>
<dbReference type="PROSITE" id="PS51007">
    <property type="entry name" value="CYTC"/>
    <property type="match status" value="1"/>
</dbReference>